<evidence type="ECO:0008006" key="4">
    <source>
        <dbReference type="Google" id="ProtNLM"/>
    </source>
</evidence>
<gene>
    <name evidence="2" type="ORF">HID58_036343</name>
</gene>
<evidence type="ECO:0000256" key="1">
    <source>
        <dbReference type="ARBA" id="ARBA00004906"/>
    </source>
</evidence>
<organism evidence="2 3">
    <name type="scientific">Brassica napus</name>
    <name type="common">Rape</name>
    <dbReference type="NCBI Taxonomy" id="3708"/>
    <lineage>
        <taxon>Eukaryota</taxon>
        <taxon>Viridiplantae</taxon>
        <taxon>Streptophyta</taxon>
        <taxon>Embryophyta</taxon>
        <taxon>Tracheophyta</taxon>
        <taxon>Spermatophyta</taxon>
        <taxon>Magnoliopsida</taxon>
        <taxon>eudicotyledons</taxon>
        <taxon>Gunneridae</taxon>
        <taxon>Pentapetalae</taxon>
        <taxon>rosids</taxon>
        <taxon>malvids</taxon>
        <taxon>Brassicales</taxon>
        <taxon>Brassicaceae</taxon>
        <taxon>Brassiceae</taxon>
        <taxon>Brassica</taxon>
    </lineage>
</organism>
<evidence type="ECO:0000313" key="2">
    <source>
        <dbReference type="EMBL" id="KAH0913022.1"/>
    </source>
</evidence>
<dbReference type="EMBL" id="JAGKQM010000009">
    <property type="protein sequence ID" value="KAH0913022.1"/>
    <property type="molecule type" value="Genomic_DNA"/>
</dbReference>
<protein>
    <recommendedName>
        <fullName evidence="4">SKP1 component POZ domain-containing protein</fullName>
    </recommendedName>
</protein>
<keyword evidence="3" id="KW-1185">Reference proteome</keyword>
<dbReference type="InterPro" id="IPR011333">
    <property type="entry name" value="SKP1/BTB/POZ_sf"/>
</dbReference>
<comment type="pathway">
    <text evidence="1">Protein modification; protein ubiquitination.</text>
</comment>
<comment type="caution">
    <text evidence="2">The sequence shown here is derived from an EMBL/GenBank/DDBJ whole genome shotgun (WGS) entry which is preliminary data.</text>
</comment>
<evidence type="ECO:0000313" key="3">
    <source>
        <dbReference type="Proteomes" id="UP000824890"/>
    </source>
</evidence>
<accession>A0ABQ8C7G4</accession>
<reference evidence="2 3" key="1">
    <citation type="submission" date="2021-05" db="EMBL/GenBank/DDBJ databases">
        <title>Genome Assembly of Synthetic Allotetraploid Brassica napus Reveals Homoeologous Exchanges between Subgenomes.</title>
        <authorList>
            <person name="Davis J.T."/>
        </authorList>
    </citation>
    <scope>NUCLEOTIDE SEQUENCE [LARGE SCALE GENOMIC DNA]</scope>
    <source>
        <strain evidence="3">cv. Da-Ae</strain>
        <tissue evidence="2">Seedling</tissue>
    </source>
</reference>
<proteinExistence type="predicted"/>
<sequence length="155" mass="18303">MSKIIVLKCVGHNPKDFELDEAVAVQFGCIKDLFHSDFDAESKIVVDVPMKFNSYIIGRILEFCSSRASFSSDRAYWEQDFFHPCREPNQRKRKELIAIMEASEYLGMESLVELTSHWQIISKARIPSPFDLCGRWKATSLLRRKLRRWRWAWRN</sequence>
<dbReference type="Gene3D" id="3.30.710.10">
    <property type="entry name" value="Potassium Channel Kv1.1, Chain A"/>
    <property type="match status" value="1"/>
</dbReference>
<dbReference type="Proteomes" id="UP000824890">
    <property type="component" value="Unassembled WGS sequence"/>
</dbReference>
<name>A0ABQ8C7G4_BRANA</name>